<evidence type="ECO:0000313" key="2">
    <source>
        <dbReference type="EMBL" id="PKU84862.1"/>
    </source>
</evidence>
<evidence type="ECO:0000313" key="3">
    <source>
        <dbReference type="Proteomes" id="UP000233837"/>
    </source>
</evidence>
<reference evidence="2 3" key="1">
    <citation type="journal article" date="2016" name="Sci. Rep.">
        <title>The Dendrobium catenatum Lindl. genome sequence provides insights into polysaccharide synthase, floral development and adaptive evolution.</title>
        <authorList>
            <person name="Zhang G.Q."/>
            <person name="Xu Q."/>
            <person name="Bian C."/>
            <person name="Tsai W.C."/>
            <person name="Yeh C.M."/>
            <person name="Liu K.W."/>
            <person name="Yoshida K."/>
            <person name="Zhang L.S."/>
            <person name="Chang S.B."/>
            <person name="Chen F."/>
            <person name="Shi Y."/>
            <person name="Su Y.Y."/>
            <person name="Zhang Y.Q."/>
            <person name="Chen L.J."/>
            <person name="Yin Y."/>
            <person name="Lin M."/>
            <person name="Huang H."/>
            <person name="Deng H."/>
            <person name="Wang Z.W."/>
            <person name="Zhu S.L."/>
            <person name="Zhao X."/>
            <person name="Deng C."/>
            <person name="Niu S.C."/>
            <person name="Huang J."/>
            <person name="Wang M."/>
            <person name="Liu G.H."/>
            <person name="Yang H.J."/>
            <person name="Xiao X.J."/>
            <person name="Hsiao Y.Y."/>
            <person name="Wu W.L."/>
            <person name="Chen Y.Y."/>
            <person name="Mitsuda N."/>
            <person name="Ohme-Takagi M."/>
            <person name="Luo Y.B."/>
            <person name="Van de Peer Y."/>
            <person name="Liu Z.J."/>
        </authorList>
    </citation>
    <scope>NUCLEOTIDE SEQUENCE [LARGE SCALE GENOMIC DNA]</scope>
    <source>
        <tissue evidence="2">The whole plant</tissue>
    </source>
</reference>
<dbReference type="STRING" id="906689.A0A2I0XAD3"/>
<dbReference type="Gene3D" id="3.80.10.10">
    <property type="entry name" value="Ribonuclease Inhibitor"/>
    <property type="match status" value="1"/>
</dbReference>
<keyword evidence="3" id="KW-1185">Reference proteome</keyword>
<feature type="compositionally biased region" description="Basic and acidic residues" evidence="1">
    <location>
        <begin position="154"/>
        <end position="169"/>
    </location>
</feature>
<organism evidence="2 3">
    <name type="scientific">Dendrobium catenatum</name>
    <dbReference type="NCBI Taxonomy" id="906689"/>
    <lineage>
        <taxon>Eukaryota</taxon>
        <taxon>Viridiplantae</taxon>
        <taxon>Streptophyta</taxon>
        <taxon>Embryophyta</taxon>
        <taxon>Tracheophyta</taxon>
        <taxon>Spermatophyta</taxon>
        <taxon>Magnoliopsida</taxon>
        <taxon>Liliopsida</taxon>
        <taxon>Asparagales</taxon>
        <taxon>Orchidaceae</taxon>
        <taxon>Epidendroideae</taxon>
        <taxon>Malaxideae</taxon>
        <taxon>Dendrobiinae</taxon>
        <taxon>Dendrobium</taxon>
    </lineage>
</organism>
<proteinExistence type="predicted"/>
<evidence type="ECO:0000256" key="1">
    <source>
        <dbReference type="SAM" id="MobiDB-lite"/>
    </source>
</evidence>
<dbReference type="Proteomes" id="UP000233837">
    <property type="component" value="Unassembled WGS sequence"/>
</dbReference>
<dbReference type="SUPFAM" id="SSF52047">
    <property type="entry name" value="RNI-like"/>
    <property type="match status" value="1"/>
</dbReference>
<name>A0A2I0XAD3_9ASPA</name>
<dbReference type="AlphaFoldDB" id="A0A2I0XAD3"/>
<reference evidence="2 3" key="2">
    <citation type="journal article" date="2017" name="Nature">
        <title>The Apostasia genome and the evolution of orchids.</title>
        <authorList>
            <person name="Zhang G.Q."/>
            <person name="Liu K.W."/>
            <person name="Li Z."/>
            <person name="Lohaus R."/>
            <person name="Hsiao Y.Y."/>
            <person name="Niu S.C."/>
            <person name="Wang J.Y."/>
            <person name="Lin Y.C."/>
            <person name="Xu Q."/>
            <person name="Chen L.J."/>
            <person name="Yoshida K."/>
            <person name="Fujiwara S."/>
            <person name="Wang Z.W."/>
            <person name="Zhang Y.Q."/>
            <person name="Mitsuda N."/>
            <person name="Wang M."/>
            <person name="Liu G.H."/>
            <person name="Pecoraro L."/>
            <person name="Huang H.X."/>
            <person name="Xiao X.J."/>
            <person name="Lin M."/>
            <person name="Wu X.Y."/>
            <person name="Wu W.L."/>
            <person name="Chen Y.Y."/>
            <person name="Chang S.B."/>
            <person name="Sakamoto S."/>
            <person name="Ohme-Takagi M."/>
            <person name="Yagi M."/>
            <person name="Zeng S.J."/>
            <person name="Shen C.Y."/>
            <person name="Yeh C.M."/>
            <person name="Luo Y.B."/>
            <person name="Tsai W.C."/>
            <person name="Van de Peer Y."/>
            <person name="Liu Z.J."/>
        </authorList>
    </citation>
    <scope>NUCLEOTIDE SEQUENCE [LARGE SCALE GENOMIC DNA]</scope>
    <source>
        <tissue evidence="2">The whole plant</tissue>
    </source>
</reference>
<feature type="region of interest" description="Disordered" evidence="1">
    <location>
        <begin position="152"/>
        <end position="172"/>
    </location>
</feature>
<dbReference type="EMBL" id="KZ502024">
    <property type="protein sequence ID" value="PKU84862.1"/>
    <property type="molecule type" value="Genomic_DNA"/>
</dbReference>
<accession>A0A2I0XAD3</accession>
<sequence>MKIKLQNGCSRFMNLALIKCLGIKDITCHLEELLTYISMQYLTICDCPCFTTCSLSMVGKLCPGLQQIDLSKFFGVTDVGILPLLDSSQSELVKVNLEGCVSLSDAIISSLVKAHKLTIAMQVNTSLQSWEISLASTFTDKIVLLSGVNPSRSRVGDTHTKENHGRREVGQGGHDFGSSLELNVIIGLALRRYHPNTAMLPSKGYNASSFS</sequence>
<gene>
    <name evidence="2" type="primary">EBF1</name>
    <name evidence="2" type="ORF">MA16_Dca014058</name>
</gene>
<dbReference type="InterPro" id="IPR032675">
    <property type="entry name" value="LRR_dom_sf"/>
</dbReference>
<protein>
    <submittedName>
        <fullName evidence="2">EIN3-binding F-box protein 1</fullName>
    </submittedName>
</protein>